<dbReference type="AlphaFoldDB" id="A0A4P7XEU1"/>
<protein>
    <submittedName>
        <fullName evidence="1">Uncharacterized protein</fullName>
    </submittedName>
</protein>
<gene>
    <name evidence="1" type="ORF">soil367_00815</name>
</gene>
<organism evidence="1 2">
    <name type="scientific">Hydrocarboniclastica marina</name>
    <dbReference type="NCBI Taxonomy" id="2259620"/>
    <lineage>
        <taxon>Bacteria</taxon>
        <taxon>Pseudomonadati</taxon>
        <taxon>Pseudomonadota</taxon>
        <taxon>Gammaproteobacteria</taxon>
        <taxon>Alteromonadales</taxon>
        <taxon>Alteromonadaceae</taxon>
        <taxon>Hydrocarboniclastica</taxon>
    </lineage>
</organism>
<dbReference type="KEGG" id="hmi:soil367_00815"/>
<reference evidence="1 2" key="1">
    <citation type="submission" date="2018-07" db="EMBL/GenBank/DDBJ databases">
        <title>Marsedoiliclastica nanhaica gen. nov. sp. nov., a novel marine hydrocarbonoclastic bacterium isolated from an in-situ enriched hydrocarbon-degrading consortium in deep-sea sediment.</title>
        <authorList>
            <person name="Dong C."/>
            <person name="Ma T."/>
            <person name="Liu R."/>
            <person name="Shao Z."/>
        </authorList>
    </citation>
    <scope>NUCLEOTIDE SEQUENCE [LARGE SCALE GENOMIC DNA]</scope>
    <source>
        <strain evidence="2">soil36-7</strain>
    </source>
</reference>
<sequence length="183" mass="20225">MSTWLDDALTIAQAGVLGEYDVSPTAVVLGGGRNVQISLAGLRDEEEPEQWQDAVRAIREELDAEMVVLYFSAWTTIRQEDTDTALDTLVVQVSVPGRLIFRAYEQVRTGDSGIVTCLRELPDLGDEADPLGDPLMKPSLGNVFEPSSDSFRSSDIYEDLIETVSEKLRSLPSTPEERRAILH</sequence>
<name>A0A4P7XEU1_9ALTE</name>
<evidence type="ECO:0000313" key="1">
    <source>
        <dbReference type="EMBL" id="QCF24612.1"/>
    </source>
</evidence>
<keyword evidence="2" id="KW-1185">Reference proteome</keyword>
<dbReference type="EMBL" id="CP031093">
    <property type="protein sequence ID" value="QCF24612.1"/>
    <property type="molecule type" value="Genomic_DNA"/>
</dbReference>
<dbReference type="Proteomes" id="UP000298049">
    <property type="component" value="Chromosome"/>
</dbReference>
<accession>A0A4P7XEU1</accession>
<proteinExistence type="predicted"/>
<dbReference type="RefSeq" id="WP_136545986.1">
    <property type="nucleotide sequence ID" value="NZ_CP031093.1"/>
</dbReference>
<evidence type="ECO:0000313" key="2">
    <source>
        <dbReference type="Proteomes" id="UP000298049"/>
    </source>
</evidence>
<dbReference type="OrthoDB" id="6371694at2"/>